<dbReference type="SUPFAM" id="SSF158430">
    <property type="entry name" value="Bacillus cereus metalloprotein-like"/>
    <property type="match status" value="1"/>
</dbReference>
<reference evidence="1" key="1">
    <citation type="submission" date="2017-08" db="EMBL/GenBank/DDBJ databases">
        <authorList>
            <consortium name="Urmite Genomes"/>
        </authorList>
    </citation>
    <scope>NUCLEOTIDE SEQUENCE [LARGE SCALE GENOMIC DNA]</scope>
    <source>
        <strain evidence="1">IHUMI-LCC2</strain>
    </source>
</reference>
<evidence type="ECO:0000313" key="1">
    <source>
        <dbReference type="EMBL" id="SNW61985.1"/>
    </source>
</evidence>
<name>A0A2I2L361_9VIRU</name>
<keyword evidence="2" id="KW-1185">Reference proteome</keyword>
<proteinExistence type="predicted"/>
<accession>A0A2I2L361</accession>
<sequence length="207" mass="23961">MTNQWFTRMEEHMVLLDALIDHSYKNYRTEIQQTLQNWKDFNSSKNINVYQLMNMTRDLKVNLLNLSQKQYTGLYPSLLLHMIKELDFVSGLLDNSLSLSDVVAFWGDHALDYAKLDPHMIDPTQEDIISIINNMKDELQSLNDMVLSTDKINILIQDTMMSKDMHIAGQQVHVPSIIHPVLLQHMIAEEQMGINMLTSILNNMGQI</sequence>
<dbReference type="KEGG" id="vg:35382629"/>
<gene>
    <name evidence="1" type="ORF">ORPV_81</name>
</gene>
<dbReference type="RefSeq" id="YP_009448287.1">
    <property type="nucleotide sequence ID" value="NC_036594.1"/>
</dbReference>
<protein>
    <submittedName>
        <fullName evidence="1">Uncharacterized protein</fullName>
    </submittedName>
</protein>
<dbReference type="Gene3D" id="1.20.1260.120">
    <property type="entry name" value="Protein of unknown function DUF2935"/>
    <property type="match status" value="1"/>
</dbReference>
<dbReference type="Proteomes" id="UP000236316">
    <property type="component" value="Segment"/>
</dbReference>
<organism evidence="1">
    <name type="scientific">Orpheovirus IHUMI-LCC2</name>
    <dbReference type="NCBI Taxonomy" id="2023057"/>
    <lineage>
        <taxon>Viruses</taxon>
        <taxon>Varidnaviria</taxon>
        <taxon>Bamfordvirae</taxon>
        <taxon>Nucleocytoviricota</taxon>
        <taxon>Megaviricetes</taxon>
        <taxon>Pimascovirales</taxon>
        <taxon>Ocovirineae</taxon>
        <taxon>Orpheoviridae</taxon>
        <taxon>Alphaorpheovirus</taxon>
        <taxon>Alphaorpheovirus massiliense</taxon>
    </lineage>
</organism>
<dbReference type="EMBL" id="LT906555">
    <property type="protein sequence ID" value="SNW61985.1"/>
    <property type="molecule type" value="Genomic_DNA"/>
</dbReference>
<dbReference type="GeneID" id="35382629"/>
<evidence type="ECO:0000313" key="2">
    <source>
        <dbReference type="Proteomes" id="UP000236316"/>
    </source>
</evidence>